<evidence type="ECO:0000313" key="3">
    <source>
        <dbReference type="Proteomes" id="UP001519273"/>
    </source>
</evidence>
<gene>
    <name evidence="2" type="ORF">J2Z20_000668</name>
</gene>
<dbReference type="EMBL" id="JAGGKP010000001">
    <property type="protein sequence ID" value="MBP1935807.1"/>
    <property type="molecule type" value="Genomic_DNA"/>
</dbReference>
<keyword evidence="1" id="KW-0812">Transmembrane</keyword>
<evidence type="ECO:0000256" key="1">
    <source>
        <dbReference type="SAM" id="Phobius"/>
    </source>
</evidence>
<keyword evidence="1" id="KW-1133">Transmembrane helix</keyword>
<feature type="transmembrane region" description="Helical" evidence="1">
    <location>
        <begin position="6"/>
        <end position="26"/>
    </location>
</feature>
<comment type="caution">
    <text evidence="2">The sequence shown here is derived from an EMBL/GenBank/DDBJ whole genome shotgun (WGS) entry which is preliminary data.</text>
</comment>
<keyword evidence="3" id="KW-1185">Reference proteome</keyword>
<dbReference type="RefSeq" id="WP_209845380.1">
    <property type="nucleotide sequence ID" value="NZ_CBCRVE010000001.1"/>
</dbReference>
<proteinExistence type="predicted"/>
<organism evidence="2 3">
    <name type="scientific">Paenibacillus sediminis</name>
    <dbReference type="NCBI Taxonomy" id="664909"/>
    <lineage>
        <taxon>Bacteria</taxon>
        <taxon>Bacillati</taxon>
        <taxon>Bacillota</taxon>
        <taxon>Bacilli</taxon>
        <taxon>Bacillales</taxon>
        <taxon>Paenibacillaceae</taxon>
        <taxon>Paenibacillus</taxon>
    </lineage>
</organism>
<evidence type="ECO:0000313" key="2">
    <source>
        <dbReference type="EMBL" id="MBP1935807.1"/>
    </source>
</evidence>
<keyword evidence="1" id="KW-0472">Membrane</keyword>
<name>A0ABS4GZU9_9BACL</name>
<reference evidence="2 3" key="1">
    <citation type="submission" date="2021-03" db="EMBL/GenBank/DDBJ databases">
        <title>Genomic Encyclopedia of Type Strains, Phase IV (KMG-IV): sequencing the most valuable type-strain genomes for metagenomic binning, comparative biology and taxonomic classification.</title>
        <authorList>
            <person name="Goeker M."/>
        </authorList>
    </citation>
    <scope>NUCLEOTIDE SEQUENCE [LARGE SCALE GENOMIC DNA]</scope>
    <source>
        <strain evidence="2 3">DSM 23491</strain>
    </source>
</reference>
<dbReference type="Proteomes" id="UP001519273">
    <property type="component" value="Unassembled WGS sequence"/>
</dbReference>
<evidence type="ECO:0008006" key="4">
    <source>
        <dbReference type="Google" id="ProtNLM"/>
    </source>
</evidence>
<sequence>MKLRIFPVVLTVIISAAVLFGGWYGYDRFALQSPLEQIVKKYDGVKDAHIHISKDQVNVKVDLEPNTDLRGLVQQISTEGKSVIGSRKLNLDIEDHSNKKLDEWWSKALFSVAESMASKQYSQIPVKLQQLAKNYGTLQVTTDIDDNNVYVSLKDGKASKFIILPRNPEKMGVWPNA</sequence>
<protein>
    <recommendedName>
        <fullName evidence="4">DUF2140 family protein</fullName>
    </recommendedName>
</protein>
<accession>A0ABS4GZU9</accession>